<sequence>MKESVIVQNLKCGGCAKTITSRISELENISDVSVDVETSTVSFVHSNMNDALVVKDRLKSLGYPSIDDKNSVAAKAISFVSCATGKLAK</sequence>
<keyword evidence="2" id="KW-1185">Reference proteome</keyword>
<name>A0ACC7LMH0_9FLAO</name>
<reference evidence="1" key="1">
    <citation type="submission" date="2024-09" db="EMBL/GenBank/DDBJ databases">
        <authorList>
            <person name="Liu J."/>
        </authorList>
    </citation>
    <scope>NUCLEOTIDE SEQUENCE</scope>
    <source>
        <strain evidence="1">NBU2967</strain>
    </source>
</reference>
<accession>A0ACC7LMH0</accession>
<gene>
    <name evidence="1" type="ORF">ACEZ3G_13135</name>
</gene>
<dbReference type="EMBL" id="JBHFPV010000002">
    <property type="protein sequence ID" value="MFH6604430.1"/>
    <property type="molecule type" value="Genomic_DNA"/>
</dbReference>
<evidence type="ECO:0000313" key="1">
    <source>
        <dbReference type="EMBL" id="MFH6604430.1"/>
    </source>
</evidence>
<dbReference type="Proteomes" id="UP001595191">
    <property type="component" value="Unassembled WGS sequence"/>
</dbReference>
<comment type="caution">
    <text evidence="1">The sequence shown here is derived from an EMBL/GenBank/DDBJ whole genome shotgun (WGS) entry which is preliminary data.</text>
</comment>
<proteinExistence type="predicted"/>
<organism evidence="1 2">
    <name type="scientific">Meishania litoralis</name>
    <dbReference type="NCBI Taxonomy" id="3434685"/>
    <lineage>
        <taxon>Bacteria</taxon>
        <taxon>Pseudomonadati</taxon>
        <taxon>Bacteroidota</taxon>
        <taxon>Flavobacteriia</taxon>
        <taxon>Flavobacteriales</taxon>
        <taxon>Flavobacteriaceae</taxon>
        <taxon>Meishania</taxon>
    </lineage>
</organism>
<evidence type="ECO:0000313" key="2">
    <source>
        <dbReference type="Proteomes" id="UP001595191"/>
    </source>
</evidence>
<protein>
    <submittedName>
        <fullName evidence="1">Heavy-metal-associated domain-containing protein</fullName>
    </submittedName>
</protein>